<protein>
    <recommendedName>
        <fullName evidence="2">N-acetyltransferase domain-containing protein</fullName>
    </recommendedName>
</protein>
<dbReference type="Pfam" id="PF00583">
    <property type="entry name" value="Acetyltransf_1"/>
    <property type="match status" value="1"/>
</dbReference>
<dbReference type="EMBL" id="KN847319">
    <property type="protein sequence ID" value="KIW55793.1"/>
    <property type="molecule type" value="Genomic_DNA"/>
</dbReference>
<dbReference type="Proteomes" id="UP000054342">
    <property type="component" value="Unassembled WGS sequence"/>
</dbReference>
<dbReference type="GeneID" id="25326426"/>
<feature type="region of interest" description="Disordered" evidence="1">
    <location>
        <begin position="1"/>
        <end position="21"/>
    </location>
</feature>
<dbReference type="GO" id="GO:0016747">
    <property type="term" value="F:acyltransferase activity, transferring groups other than amino-acyl groups"/>
    <property type="evidence" value="ECO:0007669"/>
    <property type="project" value="InterPro"/>
</dbReference>
<dbReference type="STRING" id="348802.A0A0D2EK26"/>
<sequence length="638" mass="72049">MSIMESRKRPIGTASEEQPAKTICTRESIEHEPSLADTSSSFQDHIAIKIRLHSRKKANINDPKGSGGAEPKCDLGEVKVNSLNVSGENLHIEYSDDKYETYDEFNGLTWLEPIDVIATDEKTSEQVGCCMANLVRRQQIWHSFHKSMRAPVNELTVLAFDLFDRYGRLKDDYKHHPIRKGSGFWKDQLDEGDILLIEDVTIDQRYRQRGIGTRLVQTLLSAASKKIDGGKFVALAWPDPFKGDNFHQTMENLVGYLSYNFIERKDAQAIKWLRSVGFRRIGSSIWFGTLVGHDAQSQLPPIAEDYDPPPISRSNNLVPESIRRAFETSKDKVLVKALQKHLGQAEPNDERWLATDMKGNTLMHIAAMAHEPACLAWMMAQPGGRRLQNIRNQDYDTPLEALELVLDKSRTRLFTGGRFLLHYSDAFRGYPKNAVRCLAILKGVHHEPKDEGWKRLAGGCTCGHCFEGCMSPRMRLSLALQAGILHDMFTDQLAVMGTRQWVSENAEDAFPFYCVNMMRHSKSMCRGLISLLKHTSNCLCAGMLPNEFNIMSVHDTDEKIPVDTKNFFKGGGKLEAVNKLVFEAAIDDFTSTGESIPFWFEPEEGEVLPRCRNDHEYGYVSVKCGYGTIEPFVGFNGL</sequence>
<feature type="domain" description="N-acetyltransferase" evidence="2">
    <location>
        <begin position="186"/>
        <end position="229"/>
    </location>
</feature>
<name>A0A0D2EK26_9EURO</name>
<dbReference type="RefSeq" id="XP_013316377.1">
    <property type="nucleotide sequence ID" value="XM_013460923.1"/>
</dbReference>
<dbReference type="AlphaFoldDB" id="A0A0D2EK26"/>
<reference evidence="3 4" key="1">
    <citation type="submission" date="2015-01" db="EMBL/GenBank/DDBJ databases">
        <title>The Genome Sequence of Exophiala xenobiotica CBS118157.</title>
        <authorList>
            <consortium name="The Broad Institute Genomics Platform"/>
            <person name="Cuomo C."/>
            <person name="de Hoog S."/>
            <person name="Gorbushina A."/>
            <person name="Stielow B."/>
            <person name="Teixiera M."/>
            <person name="Abouelleil A."/>
            <person name="Chapman S.B."/>
            <person name="Priest M."/>
            <person name="Young S.K."/>
            <person name="Wortman J."/>
            <person name="Nusbaum C."/>
            <person name="Birren B."/>
        </authorList>
    </citation>
    <scope>NUCLEOTIDE SEQUENCE [LARGE SCALE GENOMIC DNA]</scope>
    <source>
        <strain evidence="3 4">CBS 118157</strain>
    </source>
</reference>
<dbReference type="Gene3D" id="3.40.630.30">
    <property type="match status" value="1"/>
</dbReference>
<proteinExistence type="predicted"/>
<keyword evidence="4" id="KW-1185">Reference proteome</keyword>
<evidence type="ECO:0000256" key="1">
    <source>
        <dbReference type="SAM" id="MobiDB-lite"/>
    </source>
</evidence>
<dbReference type="InterPro" id="IPR016181">
    <property type="entry name" value="Acyl_CoA_acyltransferase"/>
</dbReference>
<organism evidence="3 4">
    <name type="scientific">Exophiala xenobiotica</name>
    <dbReference type="NCBI Taxonomy" id="348802"/>
    <lineage>
        <taxon>Eukaryota</taxon>
        <taxon>Fungi</taxon>
        <taxon>Dikarya</taxon>
        <taxon>Ascomycota</taxon>
        <taxon>Pezizomycotina</taxon>
        <taxon>Eurotiomycetes</taxon>
        <taxon>Chaetothyriomycetidae</taxon>
        <taxon>Chaetothyriales</taxon>
        <taxon>Herpotrichiellaceae</taxon>
        <taxon>Exophiala</taxon>
    </lineage>
</organism>
<accession>A0A0D2EK26</accession>
<dbReference type="CDD" id="cd04301">
    <property type="entry name" value="NAT_SF"/>
    <property type="match status" value="1"/>
</dbReference>
<evidence type="ECO:0000259" key="2">
    <source>
        <dbReference type="Pfam" id="PF00583"/>
    </source>
</evidence>
<evidence type="ECO:0000313" key="4">
    <source>
        <dbReference type="Proteomes" id="UP000054342"/>
    </source>
</evidence>
<evidence type="ECO:0000313" key="3">
    <source>
        <dbReference type="EMBL" id="KIW55793.1"/>
    </source>
</evidence>
<dbReference type="SUPFAM" id="SSF55729">
    <property type="entry name" value="Acyl-CoA N-acyltransferases (Nat)"/>
    <property type="match status" value="1"/>
</dbReference>
<gene>
    <name evidence="3" type="ORF">PV05_04518</name>
</gene>
<dbReference type="OrthoDB" id="4117971at2759"/>
<dbReference type="InterPro" id="IPR000182">
    <property type="entry name" value="GNAT_dom"/>
</dbReference>